<keyword evidence="5" id="KW-1185">Reference proteome</keyword>
<evidence type="ECO:0000259" key="3">
    <source>
        <dbReference type="Pfam" id="PF18962"/>
    </source>
</evidence>
<reference evidence="4" key="2">
    <citation type="submission" date="2020-03" db="EMBL/GenBank/DDBJ databases">
        <title>Flavobacteriaceae bacterium strain TP-CH-4, a member of the family Flavobacteriaceae isolated from a deep-sea seamount.</title>
        <authorList>
            <person name="Zhang D.-C."/>
        </authorList>
    </citation>
    <scope>NUCLEOTIDE SEQUENCE</scope>
    <source>
        <strain evidence="4">TP-CH-4</strain>
    </source>
</reference>
<keyword evidence="1 2" id="KW-0732">Signal</keyword>
<name>A0A967AWI6_9FLAO</name>
<evidence type="ECO:0000256" key="1">
    <source>
        <dbReference type="ARBA" id="ARBA00022729"/>
    </source>
</evidence>
<feature type="signal peptide" evidence="2">
    <location>
        <begin position="1"/>
        <end position="22"/>
    </location>
</feature>
<dbReference type="Pfam" id="PF18962">
    <property type="entry name" value="Por_Secre_tail"/>
    <property type="match status" value="1"/>
</dbReference>
<proteinExistence type="predicted"/>
<dbReference type="Proteomes" id="UP000707206">
    <property type="component" value="Unassembled WGS sequence"/>
</dbReference>
<feature type="domain" description="Secretion system C-terminal sorting" evidence="3">
    <location>
        <begin position="84"/>
        <end position="151"/>
    </location>
</feature>
<evidence type="ECO:0000313" key="4">
    <source>
        <dbReference type="EMBL" id="NHF60445.1"/>
    </source>
</evidence>
<reference evidence="4" key="1">
    <citation type="submission" date="2019-07" db="EMBL/GenBank/DDBJ databases">
        <authorList>
            <person name="De-Chao Zhang Q."/>
        </authorList>
    </citation>
    <scope>NUCLEOTIDE SEQUENCE</scope>
    <source>
        <strain evidence="4">TP-CH-4</strain>
    </source>
</reference>
<organism evidence="4 5">
    <name type="scientific">Pelagihabitans pacificus</name>
    <dbReference type="NCBI Taxonomy" id="2696054"/>
    <lineage>
        <taxon>Bacteria</taxon>
        <taxon>Pseudomonadati</taxon>
        <taxon>Bacteroidota</taxon>
        <taxon>Flavobacteriia</taxon>
        <taxon>Flavobacteriales</taxon>
        <taxon>Flavobacteriaceae</taxon>
        <taxon>Pelagihabitans</taxon>
    </lineage>
</organism>
<protein>
    <submittedName>
        <fullName evidence="4">T9SS type A sorting domain-containing protein</fullName>
    </submittedName>
</protein>
<evidence type="ECO:0000256" key="2">
    <source>
        <dbReference type="SAM" id="SignalP"/>
    </source>
</evidence>
<comment type="caution">
    <text evidence="4">The sequence shown here is derived from an EMBL/GenBank/DDBJ whole genome shotgun (WGS) entry which is preliminary data.</text>
</comment>
<evidence type="ECO:0000313" key="5">
    <source>
        <dbReference type="Proteomes" id="UP000707206"/>
    </source>
</evidence>
<dbReference type="RefSeq" id="WP_152574951.1">
    <property type="nucleotide sequence ID" value="NZ_VIKU02000004.1"/>
</dbReference>
<accession>A0A967AWI6</accession>
<dbReference type="NCBIfam" id="TIGR04183">
    <property type="entry name" value="Por_Secre_tail"/>
    <property type="match status" value="1"/>
</dbReference>
<dbReference type="InterPro" id="IPR026444">
    <property type="entry name" value="Secre_tail"/>
</dbReference>
<feature type="chain" id="PRO_5036960593" evidence="2">
    <location>
        <begin position="23"/>
        <end position="159"/>
    </location>
</feature>
<sequence>MMRRLIPYILFFLVFKAISQSAEKTVVSNGGTSTTNAQTILNFTIGEPIVGLVNSSISVDQGFWAGGLFVESLQPGIELGGIVVYPNPVGDELNIYTNNNEVIGITLFAVNGQRVLKKKVEASRLEHRLGVHHLSKGVYVLRLVIKGGSEEKLFKVIKN</sequence>
<dbReference type="EMBL" id="VIKU02000004">
    <property type="protein sequence ID" value="NHF60445.1"/>
    <property type="molecule type" value="Genomic_DNA"/>
</dbReference>
<gene>
    <name evidence="4" type="ORF">FK220_013910</name>
</gene>
<dbReference type="AlphaFoldDB" id="A0A967AWI6"/>